<evidence type="ECO:0000313" key="4">
    <source>
        <dbReference type="Proteomes" id="UP000011096"/>
    </source>
</evidence>
<dbReference type="SUPFAM" id="SSF102198">
    <property type="entry name" value="Putative cyclase"/>
    <property type="match status" value="1"/>
</dbReference>
<keyword evidence="4" id="KW-1185">Reference proteome</keyword>
<dbReference type="HOGENOM" id="CLU_030671_1_0_1"/>
<dbReference type="Proteomes" id="UP000011096">
    <property type="component" value="Unassembled WGS sequence"/>
</dbReference>
<dbReference type="EMBL" id="ANPB02000001">
    <property type="protein sequence ID" value="KAF4491049.1"/>
    <property type="molecule type" value="Genomic_DNA"/>
</dbReference>
<dbReference type="EMBL" id="KB021111">
    <property type="protein sequence ID" value="ELA25802.1"/>
    <property type="molecule type" value="Genomic_DNA"/>
</dbReference>
<comment type="similarity">
    <text evidence="1">Belongs to the Cyclase 1 superfamily.</text>
</comment>
<dbReference type="PANTHER" id="PTHR34861:SF11">
    <property type="entry name" value="CYCLASE"/>
    <property type="match status" value="1"/>
</dbReference>
<dbReference type="Gene3D" id="3.50.30.50">
    <property type="entry name" value="Putative cyclase"/>
    <property type="match status" value="1"/>
</dbReference>
<organism evidence="2">
    <name type="scientific">Colletotrichum fructicola (strain Nara gc5)</name>
    <name type="common">Anthracnose fungus</name>
    <name type="synonym">Colletotrichum gloeosporioides (strain Nara gc5)</name>
    <dbReference type="NCBI Taxonomy" id="1213859"/>
    <lineage>
        <taxon>Eukaryota</taxon>
        <taxon>Fungi</taxon>
        <taxon>Dikarya</taxon>
        <taxon>Ascomycota</taxon>
        <taxon>Pezizomycotina</taxon>
        <taxon>Sordariomycetes</taxon>
        <taxon>Hypocreomycetidae</taxon>
        <taxon>Glomerellales</taxon>
        <taxon>Glomerellaceae</taxon>
        <taxon>Colletotrichum</taxon>
        <taxon>Colletotrichum gloeosporioides species complex</taxon>
    </lineage>
</organism>
<sequence length="254" mass="28505">MNPARAKLKHNIIVKEVSNDDEMSINTQASTHWDGPRHMPYLEGRKFYNHITQNDISGPYNNTRIGIQNLAEHPIASRGVLLDWADYAAEKNISYNAFDSFEIPYTDLQIIADSHEIKFQEGDILLIRSGYQLQYEALNETEKDQMGLREGADCKYMGVAGSVDSACWHWEAGFAAVAGDTNAYESWPPVTEGGRLKLHEVFLSGWGMPIGEQFSLEALSKRCKELDRWTFFVTSQPLNLPGGVASPANIMAIF</sequence>
<evidence type="ECO:0000313" key="3">
    <source>
        <dbReference type="EMBL" id="KAF4491049.1"/>
    </source>
</evidence>
<protein>
    <recommendedName>
        <fullName evidence="5">Cyclase</fullName>
    </recommendedName>
</protein>
<dbReference type="PANTHER" id="PTHR34861">
    <property type="match status" value="1"/>
</dbReference>
<dbReference type="InterPro" id="IPR037175">
    <property type="entry name" value="KFase_sf"/>
</dbReference>
<dbReference type="GO" id="GO:0004061">
    <property type="term" value="F:arylformamidase activity"/>
    <property type="evidence" value="ECO:0007669"/>
    <property type="project" value="InterPro"/>
</dbReference>
<dbReference type="AlphaFoldDB" id="L2FHH7"/>
<accession>L2FHH7</accession>
<reference evidence="2" key="1">
    <citation type="submission" date="2012-08" db="EMBL/GenBank/DDBJ databases">
        <title>Genome analysis of Colletotrichum orbiculare and Colletotrichum fructicola.</title>
        <authorList>
            <person name="Gan P.H.P."/>
            <person name="Ikeda K."/>
            <person name="Irieda H."/>
            <person name="Narusaka M."/>
            <person name="O'Connell R.J."/>
            <person name="Narusaka Y."/>
            <person name="Takano Y."/>
            <person name="Kubo Y."/>
            <person name="Shirasu K."/>
        </authorList>
    </citation>
    <scope>NUCLEOTIDE SEQUENCE</scope>
    <source>
        <strain evidence="2">Nara gc5</strain>
    </source>
</reference>
<dbReference type="InterPro" id="IPR007325">
    <property type="entry name" value="KFase/CYL"/>
</dbReference>
<dbReference type="OrthoDB" id="5396at2759"/>
<dbReference type="InParanoid" id="L2FHH7"/>
<reference evidence="3 4" key="3">
    <citation type="submission" date="2020-04" db="EMBL/GenBank/DDBJ databases">
        <title>Genome sequencing and assembly of multiple isolates from the Colletotrichum gloeosporioides species complex.</title>
        <authorList>
            <person name="Gan P."/>
            <person name="Shirasu K."/>
        </authorList>
    </citation>
    <scope>NUCLEOTIDE SEQUENCE [LARGE SCALE GENOMIC DNA]</scope>
    <source>
        <strain evidence="3 4">Nara gc5</strain>
    </source>
</reference>
<reference evidence="3 4" key="2">
    <citation type="submission" date="2012-08" db="EMBL/GenBank/DDBJ databases">
        <authorList>
            <person name="Gan P.H.P."/>
            <person name="Ikeda K."/>
            <person name="Irieda H."/>
            <person name="Narusaka M."/>
            <person name="O'Connell R.J."/>
            <person name="Narusaka Y."/>
            <person name="Takano Y."/>
            <person name="Kubo Y."/>
            <person name="Shirasu K."/>
        </authorList>
    </citation>
    <scope>NUCLEOTIDE SEQUENCE [LARGE SCALE GENOMIC DNA]</scope>
    <source>
        <strain evidence="3 4">Nara gc5</strain>
    </source>
</reference>
<proteinExistence type="inferred from homology"/>
<dbReference type="Pfam" id="PF04199">
    <property type="entry name" value="Cyclase"/>
    <property type="match status" value="1"/>
</dbReference>
<dbReference type="GO" id="GO:0019441">
    <property type="term" value="P:L-tryptophan catabolic process to kynurenine"/>
    <property type="evidence" value="ECO:0007669"/>
    <property type="project" value="InterPro"/>
</dbReference>
<name>L2FHH7_COLFN</name>
<evidence type="ECO:0008006" key="5">
    <source>
        <dbReference type="Google" id="ProtNLM"/>
    </source>
</evidence>
<evidence type="ECO:0000256" key="1">
    <source>
        <dbReference type="ARBA" id="ARBA00007865"/>
    </source>
</evidence>
<evidence type="ECO:0000313" key="2">
    <source>
        <dbReference type="EMBL" id="ELA25802.1"/>
    </source>
</evidence>
<gene>
    <name evidence="2" type="ORF">CGGC5_13126</name>
    <name evidence="3" type="ORF">CGGC5_v002520</name>
</gene>